<comment type="caution">
    <text evidence="1">The sequence shown here is derived from an EMBL/GenBank/DDBJ whole genome shotgun (WGS) entry which is preliminary data.</text>
</comment>
<sequence length="67" mass="8109">MVLVLLWKYTSLVQDRRKYNRRQRTDKSQYYMQTRGLLFLSKFMTEKNENEENIELIGDSEADDKTA</sequence>
<gene>
    <name evidence="1" type="ORF">MEUPH1_LOCUS6549</name>
</gene>
<accession>A0AAV0W2N5</accession>
<protein>
    <submittedName>
        <fullName evidence="1">Uncharacterized protein</fullName>
    </submittedName>
</protein>
<proteinExistence type="predicted"/>
<evidence type="ECO:0000313" key="1">
    <source>
        <dbReference type="EMBL" id="CAI6350049.1"/>
    </source>
</evidence>
<evidence type="ECO:0000313" key="2">
    <source>
        <dbReference type="Proteomes" id="UP001160148"/>
    </source>
</evidence>
<keyword evidence="2" id="KW-1185">Reference proteome</keyword>
<reference evidence="1 2" key="1">
    <citation type="submission" date="2023-01" db="EMBL/GenBank/DDBJ databases">
        <authorList>
            <person name="Whitehead M."/>
        </authorList>
    </citation>
    <scope>NUCLEOTIDE SEQUENCE [LARGE SCALE GENOMIC DNA]</scope>
</reference>
<dbReference type="EMBL" id="CARXXK010000001">
    <property type="protein sequence ID" value="CAI6350049.1"/>
    <property type="molecule type" value="Genomic_DNA"/>
</dbReference>
<dbReference type="Proteomes" id="UP001160148">
    <property type="component" value="Unassembled WGS sequence"/>
</dbReference>
<organism evidence="1 2">
    <name type="scientific">Macrosiphum euphorbiae</name>
    <name type="common">potato aphid</name>
    <dbReference type="NCBI Taxonomy" id="13131"/>
    <lineage>
        <taxon>Eukaryota</taxon>
        <taxon>Metazoa</taxon>
        <taxon>Ecdysozoa</taxon>
        <taxon>Arthropoda</taxon>
        <taxon>Hexapoda</taxon>
        <taxon>Insecta</taxon>
        <taxon>Pterygota</taxon>
        <taxon>Neoptera</taxon>
        <taxon>Paraneoptera</taxon>
        <taxon>Hemiptera</taxon>
        <taxon>Sternorrhyncha</taxon>
        <taxon>Aphidomorpha</taxon>
        <taxon>Aphidoidea</taxon>
        <taxon>Aphididae</taxon>
        <taxon>Macrosiphini</taxon>
        <taxon>Macrosiphum</taxon>
    </lineage>
</organism>
<dbReference type="AlphaFoldDB" id="A0AAV0W2N5"/>
<name>A0AAV0W2N5_9HEMI</name>